<evidence type="ECO:0000256" key="1">
    <source>
        <dbReference type="SAM" id="Phobius"/>
    </source>
</evidence>
<dbReference type="Proteomes" id="UP000034664">
    <property type="component" value="Unassembled WGS sequence"/>
</dbReference>
<proteinExistence type="predicted"/>
<reference evidence="2 3" key="1">
    <citation type="journal article" date="2015" name="Nature">
        <title>rRNA introns, odd ribosomes, and small enigmatic genomes across a large radiation of phyla.</title>
        <authorList>
            <person name="Brown C.T."/>
            <person name="Hug L.A."/>
            <person name="Thomas B.C."/>
            <person name="Sharon I."/>
            <person name="Castelle C.J."/>
            <person name="Singh A."/>
            <person name="Wilkins M.J."/>
            <person name="Williams K.H."/>
            <person name="Banfield J.F."/>
        </authorList>
    </citation>
    <scope>NUCLEOTIDE SEQUENCE [LARGE SCALE GENOMIC DNA]</scope>
</reference>
<evidence type="ECO:0000313" key="3">
    <source>
        <dbReference type="Proteomes" id="UP000034664"/>
    </source>
</evidence>
<dbReference type="EMBL" id="LBZM01000010">
    <property type="protein sequence ID" value="KKR72190.1"/>
    <property type="molecule type" value="Genomic_DNA"/>
</dbReference>
<keyword evidence="1" id="KW-0812">Transmembrane</keyword>
<organism evidence="2 3">
    <name type="scientific">Candidatus Roizmanbacteria bacterium GW2011_GWB1_40_7</name>
    <dbReference type="NCBI Taxonomy" id="1618482"/>
    <lineage>
        <taxon>Bacteria</taxon>
        <taxon>Candidatus Roizmaniibacteriota</taxon>
    </lineage>
</organism>
<keyword evidence="1" id="KW-0472">Membrane</keyword>
<evidence type="ECO:0000313" key="2">
    <source>
        <dbReference type="EMBL" id="KKR72190.1"/>
    </source>
</evidence>
<accession>A0A0G0VJQ2</accession>
<protein>
    <submittedName>
        <fullName evidence="2">Uncharacterized protein</fullName>
    </submittedName>
</protein>
<comment type="caution">
    <text evidence="2">The sequence shown here is derived from an EMBL/GenBank/DDBJ whole genome shotgun (WGS) entry which is preliminary data.</text>
</comment>
<sequence length="200" mass="22973">MYLQLTESRILILPTIRVSIAIMKLVYILSVLLVIFLIGGFMYRSSGNKEVIKLDVVRQEEISDIPYDDRCPDQFVEYKTEQFSICHPFELQLTESTSSGLLVTFSSQEEELMVGYDPDKKWQIHLCNFEKKVTIASQSASRTAFNQESVAGCGRPYRFVTTLEFENELFSIDLRKRTGTYGDAKRYDTIEQSLQLPAIP</sequence>
<keyword evidence="1" id="KW-1133">Transmembrane helix</keyword>
<name>A0A0G0VJQ2_9BACT</name>
<dbReference type="AlphaFoldDB" id="A0A0G0VJQ2"/>
<feature type="transmembrane region" description="Helical" evidence="1">
    <location>
        <begin position="20"/>
        <end position="43"/>
    </location>
</feature>
<gene>
    <name evidence="2" type="ORF">UU14_C0010G0024</name>
</gene>